<protein>
    <recommendedName>
        <fullName evidence="3">DUF4230 domain-containing protein</fullName>
    </recommendedName>
</protein>
<evidence type="ECO:0000313" key="2">
    <source>
        <dbReference type="Proteomes" id="UP000258016"/>
    </source>
</evidence>
<dbReference type="Proteomes" id="UP000258016">
    <property type="component" value="Chromosome"/>
</dbReference>
<proteinExistence type="predicted"/>
<dbReference type="RefSeq" id="WP_069051283.1">
    <property type="nucleotide sequence ID" value="NZ_CP020083.1"/>
</dbReference>
<accession>A0ABM6M5X7</accession>
<keyword evidence="2" id="KW-1185">Reference proteome</keyword>
<dbReference type="GeneID" id="303485364"/>
<dbReference type="InterPro" id="IPR025324">
    <property type="entry name" value="DUF4230"/>
</dbReference>
<organism evidence="1 2">
    <name type="scientific">Blastomonas fulva</name>
    <dbReference type="NCBI Taxonomy" id="1550728"/>
    <lineage>
        <taxon>Bacteria</taxon>
        <taxon>Pseudomonadati</taxon>
        <taxon>Pseudomonadota</taxon>
        <taxon>Alphaproteobacteria</taxon>
        <taxon>Sphingomonadales</taxon>
        <taxon>Sphingomonadaceae</taxon>
        <taxon>Blastomonas</taxon>
    </lineage>
</organism>
<dbReference type="Pfam" id="PF14014">
    <property type="entry name" value="DUF4230"/>
    <property type="match status" value="1"/>
</dbReference>
<name>A0ABM6M5X7_9SPHN</name>
<sequence>MAIKGSTAGLLFAGALALGAGGTWLASGLIEDDNVVSAEAMLAGFERRNQLVVLVAQVVPVVTNKDPGFIGMFDAEQTAIIPATVSYSVNMAKMGPDSVAWNETERQMTITVPPVMIQPPNLQEQQARYYRDGLWVTGASVERLFKANSAAALKQAQTLARNESLVAIARASARDAVERNARAYLSGAGIQDAVVTVRIANQGANLQ</sequence>
<reference evidence="1 2" key="1">
    <citation type="submission" date="2017-03" db="EMBL/GenBank/DDBJ databases">
        <title>Complete genome sequence of Blastomonas fulva degrading microcsystin LR.</title>
        <authorList>
            <person name="Lee H.-g."/>
            <person name="Jin L."/>
            <person name="oh H.-M."/>
        </authorList>
    </citation>
    <scope>NUCLEOTIDE SEQUENCE [LARGE SCALE GENOMIC DNA]</scope>
    <source>
        <strain evidence="1 2">T2</strain>
    </source>
</reference>
<gene>
    <name evidence="1" type="ORF">B5J99_07185</name>
</gene>
<evidence type="ECO:0008006" key="3">
    <source>
        <dbReference type="Google" id="ProtNLM"/>
    </source>
</evidence>
<evidence type="ECO:0000313" key="1">
    <source>
        <dbReference type="EMBL" id="ASR51283.1"/>
    </source>
</evidence>
<dbReference type="EMBL" id="CP020083">
    <property type="protein sequence ID" value="ASR51283.1"/>
    <property type="molecule type" value="Genomic_DNA"/>
</dbReference>